<organism evidence="13 14">
    <name type="scientific">Glutinoglossum americanum</name>
    <dbReference type="NCBI Taxonomy" id="1670608"/>
    <lineage>
        <taxon>Eukaryota</taxon>
        <taxon>Fungi</taxon>
        <taxon>Dikarya</taxon>
        <taxon>Ascomycota</taxon>
        <taxon>Pezizomycotina</taxon>
        <taxon>Geoglossomycetes</taxon>
        <taxon>Geoglossales</taxon>
        <taxon>Geoglossaceae</taxon>
        <taxon>Glutinoglossum</taxon>
    </lineage>
</organism>
<gene>
    <name evidence="13" type="ORF">FGG08_003888</name>
</gene>
<dbReference type="CDD" id="cd00814">
    <property type="entry name" value="MetRS_core"/>
    <property type="match status" value="1"/>
</dbReference>
<sequence>MKIQQAAANAGMDPRTFCDEGAKELAERVGLSNDHFVRTTDPDHRDAVQYFWHMLKERGYIYPAKHEGWYSVSDETFYPQSAVHLIVDPPTGRKIMASIETGKQVEWTSEFNYHFRLSAFKNRLLEFYQQNPNFVVPASRMAEVVQAVSSGLEDLSISRPIERLTWGIRVPGDENQTVYVWLDALVNYITKAGYPWTPGQERDGGWPVDCHVIGKDILRFHCIYWPAFLLALDIPPPKQVLTHAHWTLGRQKMSKSTGNVVNPFFALDRFGVDTMRYYLALDGGINDDSDYENTFVSVKYKKGLQWGLGNLTSRTTRGKGWDVRQVVESAGQLDRAGDDELASAQRARVESLSGLVRGRMNELNVKGALEAIMSTIYRTNKYLQEAAPWDLTTRTDPESKAQLNRIIYLSAEAIRVCGILLQPYMPGKMAQLMDILGVDPERRTFEHAKLGRDTAYGTPKTDLGRGLEKVLFPPLISET</sequence>
<evidence type="ECO:0000256" key="10">
    <source>
        <dbReference type="RuleBase" id="RU363039"/>
    </source>
</evidence>
<evidence type="ECO:0000256" key="3">
    <source>
        <dbReference type="ARBA" id="ARBA00022598"/>
    </source>
</evidence>
<dbReference type="PANTHER" id="PTHR43326:SF1">
    <property type="entry name" value="METHIONINE--TRNA LIGASE, MITOCHONDRIAL"/>
    <property type="match status" value="1"/>
</dbReference>
<dbReference type="FunFam" id="2.170.220.10:FF:000001">
    <property type="entry name" value="methionine--tRNA ligase, mitochondrial"/>
    <property type="match status" value="1"/>
</dbReference>
<dbReference type="Proteomes" id="UP000698800">
    <property type="component" value="Unassembled WGS sequence"/>
</dbReference>
<dbReference type="Gene3D" id="3.40.50.620">
    <property type="entry name" value="HUPs"/>
    <property type="match status" value="1"/>
</dbReference>
<evidence type="ECO:0000256" key="8">
    <source>
        <dbReference type="ARBA" id="ARBA00047364"/>
    </source>
</evidence>
<dbReference type="Pfam" id="PF19303">
    <property type="entry name" value="Anticodon_3"/>
    <property type="match status" value="1"/>
</dbReference>
<comment type="caution">
    <text evidence="13">The sequence shown here is derived from an EMBL/GenBank/DDBJ whole genome shotgun (WGS) entry which is preliminary data.</text>
</comment>
<dbReference type="InterPro" id="IPR015413">
    <property type="entry name" value="Methionyl/Leucyl_tRNA_Synth"/>
</dbReference>
<dbReference type="InterPro" id="IPR014729">
    <property type="entry name" value="Rossmann-like_a/b/a_fold"/>
</dbReference>
<keyword evidence="5 10" id="KW-0067">ATP-binding</keyword>
<evidence type="ECO:0000256" key="7">
    <source>
        <dbReference type="ARBA" id="ARBA00023146"/>
    </source>
</evidence>
<dbReference type="GO" id="GO:0005524">
    <property type="term" value="F:ATP binding"/>
    <property type="evidence" value="ECO:0007669"/>
    <property type="project" value="UniProtKB-KW"/>
</dbReference>
<evidence type="ECO:0000259" key="12">
    <source>
        <dbReference type="Pfam" id="PF19303"/>
    </source>
</evidence>
<dbReference type="Gene3D" id="1.10.730.10">
    <property type="entry name" value="Isoleucyl-tRNA Synthetase, Domain 1"/>
    <property type="match status" value="1"/>
</dbReference>
<evidence type="ECO:0000313" key="14">
    <source>
        <dbReference type="Proteomes" id="UP000698800"/>
    </source>
</evidence>
<dbReference type="Gene3D" id="2.170.220.10">
    <property type="match status" value="1"/>
</dbReference>
<dbReference type="InterPro" id="IPR041872">
    <property type="entry name" value="Anticodon_Met"/>
</dbReference>
<dbReference type="NCBIfam" id="TIGR00398">
    <property type="entry name" value="metG"/>
    <property type="match status" value="1"/>
</dbReference>
<evidence type="ECO:0000256" key="9">
    <source>
        <dbReference type="ARBA" id="ARBA00068817"/>
    </source>
</evidence>
<dbReference type="PANTHER" id="PTHR43326">
    <property type="entry name" value="METHIONYL-TRNA SYNTHETASE"/>
    <property type="match status" value="1"/>
</dbReference>
<keyword evidence="4 10" id="KW-0547">Nucleotide-binding</keyword>
<proteinExistence type="inferred from homology"/>
<feature type="domain" description="Methionyl-tRNA synthetase anticodon-binding" evidence="12">
    <location>
        <begin position="356"/>
        <end position="441"/>
    </location>
</feature>
<keyword evidence="6 10" id="KW-0648">Protein biosynthesis</keyword>
<dbReference type="InterPro" id="IPR014758">
    <property type="entry name" value="Met-tRNA_synth"/>
</dbReference>
<keyword evidence="14" id="KW-1185">Reference proteome</keyword>
<comment type="catalytic activity">
    <reaction evidence="8">
        <text>tRNA(Met) + L-methionine + ATP = L-methionyl-tRNA(Met) + AMP + diphosphate</text>
        <dbReference type="Rhea" id="RHEA:13481"/>
        <dbReference type="Rhea" id="RHEA-COMP:9667"/>
        <dbReference type="Rhea" id="RHEA-COMP:9698"/>
        <dbReference type="ChEBI" id="CHEBI:30616"/>
        <dbReference type="ChEBI" id="CHEBI:33019"/>
        <dbReference type="ChEBI" id="CHEBI:57844"/>
        <dbReference type="ChEBI" id="CHEBI:78442"/>
        <dbReference type="ChEBI" id="CHEBI:78530"/>
        <dbReference type="ChEBI" id="CHEBI:456215"/>
        <dbReference type="EC" id="6.1.1.10"/>
    </reaction>
</comment>
<evidence type="ECO:0000256" key="4">
    <source>
        <dbReference type="ARBA" id="ARBA00022741"/>
    </source>
</evidence>
<feature type="domain" description="Methionyl/Leucyl tRNA synthetase" evidence="11">
    <location>
        <begin position="2"/>
        <end position="315"/>
    </location>
</feature>
<comment type="similarity">
    <text evidence="1 10">Belongs to the class-I aminoacyl-tRNA synthetase family.</text>
</comment>
<dbReference type="InterPro" id="IPR023457">
    <property type="entry name" value="Met-tRNA_synth_2"/>
</dbReference>
<dbReference type="InterPro" id="IPR033911">
    <property type="entry name" value="MetRS_core"/>
</dbReference>
<dbReference type="AlphaFoldDB" id="A0A9P8KXM9"/>
<evidence type="ECO:0000256" key="1">
    <source>
        <dbReference type="ARBA" id="ARBA00005594"/>
    </source>
</evidence>
<dbReference type="InterPro" id="IPR009080">
    <property type="entry name" value="tRNAsynth_Ia_anticodon-bd"/>
</dbReference>
<keyword evidence="3 10" id="KW-0436">Ligase</keyword>
<dbReference type="Pfam" id="PF09334">
    <property type="entry name" value="tRNA-synt_1g"/>
    <property type="match status" value="1"/>
</dbReference>
<dbReference type="PRINTS" id="PR01041">
    <property type="entry name" value="TRNASYNTHMET"/>
</dbReference>
<keyword evidence="7 10" id="KW-0030">Aminoacyl-tRNA synthetase</keyword>
<dbReference type="SUPFAM" id="SSF47323">
    <property type="entry name" value="Anticodon-binding domain of a subclass of class I aminoacyl-tRNA synthetases"/>
    <property type="match status" value="1"/>
</dbReference>
<dbReference type="GO" id="GO:0005739">
    <property type="term" value="C:mitochondrion"/>
    <property type="evidence" value="ECO:0007669"/>
    <property type="project" value="UniProtKB-ARBA"/>
</dbReference>
<dbReference type="OrthoDB" id="24670at2759"/>
<dbReference type="GO" id="GO:0004825">
    <property type="term" value="F:methionine-tRNA ligase activity"/>
    <property type="evidence" value="ECO:0007669"/>
    <property type="project" value="UniProtKB-EC"/>
</dbReference>
<accession>A0A9P8KXM9</accession>
<dbReference type="EC" id="6.1.1.10" evidence="2"/>
<evidence type="ECO:0000256" key="2">
    <source>
        <dbReference type="ARBA" id="ARBA00012838"/>
    </source>
</evidence>
<dbReference type="SUPFAM" id="SSF52374">
    <property type="entry name" value="Nucleotidylyl transferase"/>
    <property type="match status" value="1"/>
</dbReference>
<dbReference type="GO" id="GO:0006431">
    <property type="term" value="P:methionyl-tRNA aminoacylation"/>
    <property type="evidence" value="ECO:0007669"/>
    <property type="project" value="InterPro"/>
</dbReference>
<reference evidence="13" key="1">
    <citation type="submission" date="2021-03" db="EMBL/GenBank/DDBJ databases">
        <title>Comparative genomics and phylogenomic investigation of the class Geoglossomycetes provide insights into ecological specialization and systematics.</title>
        <authorList>
            <person name="Melie T."/>
            <person name="Pirro S."/>
            <person name="Miller A.N."/>
            <person name="Quandt A."/>
        </authorList>
    </citation>
    <scope>NUCLEOTIDE SEQUENCE</scope>
    <source>
        <strain evidence="13">GBOQ0MN5Z8</strain>
    </source>
</reference>
<name>A0A9P8KXM9_9PEZI</name>
<evidence type="ECO:0000256" key="5">
    <source>
        <dbReference type="ARBA" id="ARBA00022840"/>
    </source>
</evidence>
<evidence type="ECO:0000256" key="6">
    <source>
        <dbReference type="ARBA" id="ARBA00022917"/>
    </source>
</evidence>
<protein>
    <recommendedName>
        <fullName evidence="9">Probable methionine--tRNA ligase, mitochondrial</fullName>
        <ecNumber evidence="2">6.1.1.10</ecNumber>
    </recommendedName>
</protein>
<evidence type="ECO:0000259" key="11">
    <source>
        <dbReference type="Pfam" id="PF09334"/>
    </source>
</evidence>
<evidence type="ECO:0000313" key="13">
    <source>
        <dbReference type="EMBL" id="KAH0541657.1"/>
    </source>
</evidence>
<dbReference type="EMBL" id="JAGHQL010000072">
    <property type="protein sequence ID" value="KAH0541657.1"/>
    <property type="molecule type" value="Genomic_DNA"/>
</dbReference>